<evidence type="ECO:0000259" key="3">
    <source>
        <dbReference type="Pfam" id="PF11250"/>
    </source>
</evidence>
<evidence type="ECO:0000256" key="2">
    <source>
        <dbReference type="SAM" id="MobiDB-lite"/>
    </source>
</evidence>
<protein>
    <submittedName>
        <fullName evidence="4">TSA: Wollemia nobilis Ref_Wollemi_Transcript_18852_2051 transcribed RNA sequence</fullName>
    </submittedName>
</protein>
<proteinExistence type="inferred from homology"/>
<dbReference type="PANTHER" id="PTHR33155">
    <property type="entry name" value="FANTASTIC FOUR-LIKE PROTEIN (DUF3049)"/>
    <property type="match status" value="1"/>
</dbReference>
<sequence length="465" mass="51922">MMGSQDRVTVELNNFALEEKFAPYKDFESKQDDRLGMWSFIRPEPPADGFAALLAGNGGKEVKENARSSWDMAPPKAYVPLARSRSSLSNDSLQRCTEGLGCESCDGLTDSAPSSESSSVILDDYLSVDEEEEEAEDEEEEISFFDVNEEKNLEEEEGELNLQTSLRPRSFPPPLPSLSASSASHMRSFKKDGRFVLQSVKVPSQNYLHSFREGGRLKMQLVNRPEEDFPFHQAASLNKPENRFVQEEREEEKEDDGGGGGSELVEEECSNYKVPVPDKCSDFPPLQEWELLPENFPTEMKNLNAVTNSFPNFHNNEIGKENAARETKGACNLSLQRCKSEGNKSTIAKSIGDTEILETKTSPKATSCTGSCFNVYNGWRTELAEQNSSVFCQNWQKAQCLPNYPVNKLKYTEATKSSNANLNVNESCIHSRPQKYRVNDLGLGRCHEPKSLPVWGKSPCIATSS</sequence>
<dbReference type="PANTHER" id="PTHR33155:SF75">
    <property type="entry name" value="OS02G0750800 PROTEIN"/>
    <property type="match status" value="1"/>
</dbReference>
<evidence type="ECO:0000313" key="4">
    <source>
        <dbReference type="EMBL" id="JAG86153.1"/>
    </source>
</evidence>
<feature type="compositionally biased region" description="Low complexity" evidence="2">
    <location>
        <begin position="160"/>
        <end position="169"/>
    </location>
</feature>
<feature type="domain" description="FAF" evidence="3">
    <location>
        <begin position="170"/>
        <end position="221"/>
    </location>
</feature>
<dbReference type="InterPro" id="IPR021410">
    <property type="entry name" value="FAF"/>
</dbReference>
<feature type="region of interest" description="Disordered" evidence="2">
    <location>
        <begin position="152"/>
        <end position="181"/>
    </location>
</feature>
<organism evidence="4">
    <name type="scientific">Wollemia nobilis</name>
    <dbReference type="NCBI Taxonomy" id="56998"/>
    <lineage>
        <taxon>Eukaryota</taxon>
        <taxon>Viridiplantae</taxon>
        <taxon>Streptophyta</taxon>
        <taxon>Embryophyta</taxon>
        <taxon>Tracheophyta</taxon>
        <taxon>Spermatophyta</taxon>
        <taxon>Pinopsida</taxon>
        <taxon>Pinidae</taxon>
        <taxon>Conifers II</taxon>
        <taxon>Araucariales</taxon>
        <taxon>Araucariaceae</taxon>
        <taxon>Wollemia</taxon>
    </lineage>
</organism>
<evidence type="ECO:0000256" key="1">
    <source>
        <dbReference type="ARBA" id="ARBA00008690"/>
    </source>
</evidence>
<reference evidence="4" key="1">
    <citation type="submission" date="2015-02" db="EMBL/GenBank/DDBJ databases">
        <title>A transcriptome of Wollemia nobilis - a relic of Gondwana.</title>
        <authorList>
            <person name="Chia J.Y."/>
            <person name="Leong Y.S."/>
            <person name="Abdul Karim S."/>
            <person name="Wan Azmi N."/>
            <person name="Hercus R."/>
            <person name="Croft L."/>
        </authorList>
    </citation>
    <scope>NUCLEOTIDE SEQUENCE</scope>
    <source>
        <strain evidence="4">MaeBrown</strain>
        <tissue evidence="4">Leaf</tissue>
    </source>
</reference>
<dbReference type="Pfam" id="PF11250">
    <property type="entry name" value="FAF"/>
    <property type="match status" value="1"/>
</dbReference>
<feature type="compositionally biased region" description="Acidic residues" evidence="2">
    <location>
        <begin position="248"/>
        <end position="257"/>
    </location>
</feature>
<accession>A0A0C9S5L5</accession>
<comment type="similarity">
    <text evidence="1">Belongs to the fantastic four family.</text>
</comment>
<feature type="region of interest" description="Disordered" evidence="2">
    <location>
        <begin position="241"/>
        <end position="265"/>
    </location>
</feature>
<dbReference type="EMBL" id="GCHU01018729">
    <property type="protein sequence ID" value="JAG86153.1"/>
    <property type="molecule type" value="Transcribed_RNA"/>
</dbReference>
<dbReference type="InterPro" id="IPR046431">
    <property type="entry name" value="FAF_dom"/>
</dbReference>
<dbReference type="AlphaFoldDB" id="A0A0C9S5L5"/>
<name>A0A0C9S5L5_9CONI</name>